<comment type="caution">
    <text evidence="2">The sequence shown here is derived from an EMBL/GenBank/DDBJ whole genome shotgun (WGS) entry which is preliminary data.</text>
</comment>
<dbReference type="AlphaFoldDB" id="A0A423PD47"/>
<name>A0A423PD47_PSEFL</name>
<organism evidence="2 3">
    <name type="scientific">Pseudomonas fluorescens</name>
    <dbReference type="NCBI Taxonomy" id="294"/>
    <lineage>
        <taxon>Bacteria</taxon>
        <taxon>Pseudomonadati</taxon>
        <taxon>Pseudomonadota</taxon>
        <taxon>Gammaproteobacteria</taxon>
        <taxon>Pseudomonadales</taxon>
        <taxon>Pseudomonadaceae</taxon>
        <taxon>Pseudomonas</taxon>
    </lineage>
</organism>
<dbReference type="RefSeq" id="WP_116032100.1">
    <property type="nucleotide sequence ID" value="NZ_JARZGB010000032.1"/>
</dbReference>
<evidence type="ECO:0000313" key="2">
    <source>
        <dbReference type="EMBL" id="ROO13734.1"/>
    </source>
</evidence>
<dbReference type="InterPro" id="IPR003347">
    <property type="entry name" value="JmjC_dom"/>
</dbReference>
<sequence>MDLQSILGKLFANAGAVGIEGVFQFVFGPQQAYWSEVKASSRTEAGRHASPDVTIEVAEQDFLGIMAGMANVEELFASGRLKIGGNMGLATLLPQIIDHARNGGGAVAEKVDMNKRYPTPPRFSEKLTASLPTQLNVEHRARDELSVTEFRSRYLPHGVPVVISNALHDWPLFKLSREESLVHFAELQGITRHGDYVKKTFSTERDFRSTSMADFIASLDSPAVKGADGEPPAYMGNNILPAALMQQIKYPAYFDASLFIPPRIWIGPKGTLTPLHRDDTDNLFAQVWGQKTFTLAAPHHREALGTWSTAPEGGLDGCDFNPDAPDYQRFPKARDVTFLRVTLEAGDLLFLPEGWFHQVESVSTSLSVNFWVNSGRGW</sequence>
<accession>A0A423PD47</accession>
<dbReference type="Gene3D" id="3.30.1050.10">
    <property type="entry name" value="SCP2 sterol-binding domain"/>
    <property type="match status" value="1"/>
</dbReference>
<dbReference type="InterPro" id="IPR036527">
    <property type="entry name" value="SCP2_sterol-bd_dom_sf"/>
</dbReference>
<proteinExistence type="predicted"/>
<feature type="domain" description="JmjC" evidence="1">
    <location>
        <begin position="231"/>
        <end position="378"/>
    </location>
</feature>
<dbReference type="EMBL" id="MOBZ01000001">
    <property type="protein sequence ID" value="ROO13734.1"/>
    <property type="molecule type" value="Genomic_DNA"/>
</dbReference>
<dbReference type="PANTHER" id="PTHR12461">
    <property type="entry name" value="HYPOXIA-INDUCIBLE FACTOR 1 ALPHA INHIBITOR-RELATED"/>
    <property type="match status" value="1"/>
</dbReference>
<dbReference type="PROSITE" id="PS51184">
    <property type="entry name" value="JMJC"/>
    <property type="match status" value="1"/>
</dbReference>
<protein>
    <submittedName>
        <fullName evidence="2">Cupin</fullName>
    </submittedName>
</protein>
<dbReference type="Pfam" id="PF02036">
    <property type="entry name" value="SCP2"/>
    <property type="match status" value="1"/>
</dbReference>
<dbReference type="Gene3D" id="2.60.120.650">
    <property type="entry name" value="Cupin"/>
    <property type="match status" value="1"/>
</dbReference>
<dbReference type="Pfam" id="PF13621">
    <property type="entry name" value="Cupin_8"/>
    <property type="match status" value="1"/>
</dbReference>
<dbReference type="SMART" id="SM00558">
    <property type="entry name" value="JmjC"/>
    <property type="match status" value="1"/>
</dbReference>
<dbReference type="SUPFAM" id="SSF51197">
    <property type="entry name" value="Clavaminate synthase-like"/>
    <property type="match status" value="1"/>
</dbReference>
<evidence type="ECO:0000313" key="3">
    <source>
        <dbReference type="Proteomes" id="UP000283619"/>
    </source>
</evidence>
<dbReference type="InterPro" id="IPR003033">
    <property type="entry name" value="SCP2_sterol-bd_dom"/>
</dbReference>
<dbReference type="InterPro" id="IPR041667">
    <property type="entry name" value="Cupin_8"/>
</dbReference>
<dbReference type="Proteomes" id="UP000283619">
    <property type="component" value="Unassembled WGS sequence"/>
</dbReference>
<dbReference type="SUPFAM" id="SSF55718">
    <property type="entry name" value="SCP-like"/>
    <property type="match status" value="1"/>
</dbReference>
<evidence type="ECO:0000259" key="1">
    <source>
        <dbReference type="PROSITE" id="PS51184"/>
    </source>
</evidence>
<dbReference type="PANTHER" id="PTHR12461:SF105">
    <property type="entry name" value="HYPOXIA-INDUCIBLE FACTOR 1-ALPHA INHIBITOR"/>
    <property type="match status" value="1"/>
</dbReference>
<gene>
    <name evidence="2" type="ORF">BK673_01230</name>
</gene>
<reference evidence="2 3" key="1">
    <citation type="submission" date="2016-10" db="EMBL/GenBank/DDBJ databases">
        <title>Comparative genome analysis of multiple Pseudomonas spp. focuses on biocontrol and plant growth promoting traits.</title>
        <authorList>
            <person name="Tao X.-Y."/>
            <person name="Taylor C.G."/>
        </authorList>
    </citation>
    <scope>NUCLEOTIDE SEQUENCE [LARGE SCALE GENOMIC DNA]</scope>
    <source>
        <strain evidence="2 3">36G2</strain>
    </source>
</reference>